<evidence type="ECO:0000256" key="1">
    <source>
        <dbReference type="SAM" id="MobiDB-lite"/>
    </source>
</evidence>
<dbReference type="AlphaFoldDB" id="A0A2M9DAC0"/>
<evidence type="ECO:0000313" key="2">
    <source>
        <dbReference type="EMBL" id="PJJ82630.1"/>
    </source>
</evidence>
<protein>
    <submittedName>
        <fullName evidence="2">Uncharacterized protein</fullName>
    </submittedName>
</protein>
<organism evidence="2 3">
    <name type="scientific">Salinibacterium amurskyense</name>
    <dbReference type="NCBI Taxonomy" id="205941"/>
    <lineage>
        <taxon>Bacteria</taxon>
        <taxon>Bacillati</taxon>
        <taxon>Actinomycetota</taxon>
        <taxon>Actinomycetes</taxon>
        <taxon>Micrococcales</taxon>
        <taxon>Microbacteriaceae</taxon>
        <taxon>Salinibacterium</taxon>
    </lineage>
</organism>
<comment type="caution">
    <text evidence="2">The sequence shown here is derived from an EMBL/GenBank/DDBJ whole genome shotgun (WGS) entry which is preliminary data.</text>
</comment>
<reference evidence="2 3" key="1">
    <citation type="submission" date="2017-11" db="EMBL/GenBank/DDBJ databases">
        <title>Genomic Encyclopedia of Archaeal and Bacterial Type Strains, Phase II (KMG-II): From Individual Species to Whole Genera.</title>
        <authorList>
            <person name="Goeker M."/>
        </authorList>
    </citation>
    <scope>NUCLEOTIDE SEQUENCE [LARGE SCALE GENOMIC DNA]</scope>
    <source>
        <strain evidence="2 3">DSM 16400</strain>
    </source>
</reference>
<proteinExistence type="predicted"/>
<evidence type="ECO:0000313" key="3">
    <source>
        <dbReference type="Proteomes" id="UP000231742"/>
    </source>
</evidence>
<keyword evidence="3" id="KW-1185">Reference proteome</keyword>
<accession>A0A2M9DAC0</accession>
<dbReference type="Proteomes" id="UP000231742">
    <property type="component" value="Unassembled WGS sequence"/>
</dbReference>
<dbReference type="EMBL" id="PGFH01000001">
    <property type="protein sequence ID" value="PJJ82630.1"/>
    <property type="molecule type" value="Genomic_DNA"/>
</dbReference>
<gene>
    <name evidence="2" type="ORF">CLV85_1833</name>
</gene>
<feature type="region of interest" description="Disordered" evidence="1">
    <location>
        <begin position="1"/>
        <end position="27"/>
    </location>
</feature>
<name>A0A2M9DAC0_9MICO</name>
<sequence length="191" mass="19696">MEGHAVTTPRADRLAASPHPIQTVPGATSQRAMTVDRVVTPALATTAAPVVMATAAIVHRAAIPRQVTTVVRPAATSAILGHSAREIATRVHPVPATVTHDRLAPAIAPIGETGRHARSVPMAQGALSAADVPTADPIVAVAPTRSVSGPKAVRPRAEIVTPVSVNLKRIAIPSASARFVPSTRPRRSPRA</sequence>